<sequence>MVDYNEVRSNAYPYNYILDSIGLALAIPGLILSVSVLRVLLTRRWAGMNIDLKLIIFTLIFDIISCLESGLNCFFNMINFKYNLSMWWSCNLAATICLIGFITSINLVGIIAFERCLLICYHKTIKDHYYWIFLGGCITMNAVCITIGWTYNGFTILPASMYCMFNVATTGGKVCSLLTLFSALISMSVVFAGYIQIALKRANQSKRDQLELGMKADKVNRNVRSTIAKSMIIVLVCCMNNGPYCILVIISLINNDFLTPLIDCISASCLMLNLCLNTIIVLHMRPFLINEVLTSLGINRYSFINSRWDEDNNEHSDTN</sequence>
<dbReference type="Gene3D" id="1.20.1070.10">
    <property type="entry name" value="Rhodopsin 7-helix transmembrane proteins"/>
    <property type="match status" value="1"/>
</dbReference>
<evidence type="ECO:0000256" key="4">
    <source>
        <dbReference type="ARBA" id="ARBA00023136"/>
    </source>
</evidence>
<name>A0A137NUF6_CONC2</name>
<dbReference type="CDD" id="cd00637">
    <property type="entry name" value="7tm_classA_rhodopsin-like"/>
    <property type="match status" value="1"/>
</dbReference>
<protein>
    <recommendedName>
        <fullName evidence="5">G-protein coupled receptors family 1 profile domain-containing protein</fullName>
    </recommendedName>
</protein>
<comment type="subcellular location">
    <subcellularLocation>
        <location evidence="1">Membrane</location>
    </subcellularLocation>
</comment>
<dbReference type="Proteomes" id="UP000070444">
    <property type="component" value="Unassembled WGS sequence"/>
</dbReference>
<evidence type="ECO:0000256" key="2">
    <source>
        <dbReference type="ARBA" id="ARBA00022692"/>
    </source>
</evidence>
<evidence type="ECO:0000259" key="5">
    <source>
        <dbReference type="PROSITE" id="PS50262"/>
    </source>
</evidence>
<dbReference type="EMBL" id="KQ964726">
    <property type="protein sequence ID" value="KXN66433.1"/>
    <property type="molecule type" value="Genomic_DNA"/>
</dbReference>
<dbReference type="SUPFAM" id="SSF81321">
    <property type="entry name" value="Family A G protein-coupled receptor-like"/>
    <property type="match status" value="1"/>
</dbReference>
<keyword evidence="3" id="KW-1133">Transmembrane helix</keyword>
<dbReference type="PROSITE" id="PS50262">
    <property type="entry name" value="G_PROTEIN_RECEP_F1_2"/>
    <property type="match status" value="1"/>
</dbReference>
<evidence type="ECO:0000313" key="7">
    <source>
        <dbReference type="Proteomes" id="UP000070444"/>
    </source>
</evidence>
<feature type="domain" description="G-protein coupled receptors family 1 profile" evidence="5">
    <location>
        <begin position="32"/>
        <end position="281"/>
    </location>
</feature>
<dbReference type="InterPro" id="IPR000276">
    <property type="entry name" value="GPCR_Rhodpsn"/>
</dbReference>
<dbReference type="GO" id="GO:0016020">
    <property type="term" value="C:membrane"/>
    <property type="evidence" value="ECO:0007669"/>
    <property type="project" value="UniProtKB-SubCell"/>
</dbReference>
<gene>
    <name evidence="6" type="ORF">CONCODRAFT_11723</name>
</gene>
<dbReference type="PROSITE" id="PS00237">
    <property type="entry name" value="G_PROTEIN_RECEP_F1_1"/>
    <property type="match status" value="1"/>
</dbReference>
<evidence type="ECO:0000256" key="1">
    <source>
        <dbReference type="ARBA" id="ARBA00004370"/>
    </source>
</evidence>
<organism evidence="6 7">
    <name type="scientific">Conidiobolus coronatus (strain ATCC 28846 / CBS 209.66 / NRRL 28638)</name>
    <name type="common">Delacroixia coronata</name>
    <dbReference type="NCBI Taxonomy" id="796925"/>
    <lineage>
        <taxon>Eukaryota</taxon>
        <taxon>Fungi</taxon>
        <taxon>Fungi incertae sedis</taxon>
        <taxon>Zoopagomycota</taxon>
        <taxon>Entomophthoromycotina</taxon>
        <taxon>Entomophthoromycetes</taxon>
        <taxon>Entomophthorales</taxon>
        <taxon>Ancylistaceae</taxon>
        <taxon>Conidiobolus</taxon>
    </lineage>
</organism>
<evidence type="ECO:0000256" key="3">
    <source>
        <dbReference type="ARBA" id="ARBA00022989"/>
    </source>
</evidence>
<keyword evidence="4" id="KW-0472">Membrane</keyword>
<accession>A0A137NUF6</accession>
<evidence type="ECO:0000313" key="6">
    <source>
        <dbReference type="EMBL" id="KXN66433.1"/>
    </source>
</evidence>
<proteinExistence type="predicted"/>
<dbReference type="AlphaFoldDB" id="A0A137NUF6"/>
<dbReference type="GO" id="GO:0004930">
    <property type="term" value="F:G protein-coupled receptor activity"/>
    <property type="evidence" value="ECO:0007669"/>
    <property type="project" value="InterPro"/>
</dbReference>
<keyword evidence="2" id="KW-0812">Transmembrane</keyword>
<keyword evidence="7" id="KW-1185">Reference proteome</keyword>
<reference evidence="6 7" key="1">
    <citation type="journal article" date="2015" name="Genome Biol. Evol.">
        <title>Phylogenomic analyses indicate that early fungi evolved digesting cell walls of algal ancestors of land plants.</title>
        <authorList>
            <person name="Chang Y."/>
            <person name="Wang S."/>
            <person name="Sekimoto S."/>
            <person name="Aerts A.L."/>
            <person name="Choi C."/>
            <person name="Clum A."/>
            <person name="LaButti K.M."/>
            <person name="Lindquist E.A."/>
            <person name="Yee Ngan C."/>
            <person name="Ohm R.A."/>
            <person name="Salamov A.A."/>
            <person name="Grigoriev I.V."/>
            <person name="Spatafora J.W."/>
            <person name="Berbee M.L."/>
        </authorList>
    </citation>
    <scope>NUCLEOTIDE SEQUENCE [LARGE SCALE GENOMIC DNA]</scope>
    <source>
        <strain evidence="6 7">NRRL 28638</strain>
    </source>
</reference>
<dbReference type="InterPro" id="IPR017452">
    <property type="entry name" value="GPCR_Rhodpsn_7TM"/>
</dbReference>